<gene>
    <name evidence="1" type="ORF">SAMN05216290_2725</name>
</gene>
<proteinExistence type="predicted"/>
<dbReference type="EMBL" id="FOIR01000002">
    <property type="protein sequence ID" value="SEW31184.1"/>
    <property type="molecule type" value="Genomic_DNA"/>
</dbReference>
<evidence type="ECO:0000313" key="2">
    <source>
        <dbReference type="Proteomes" id="UP000199437"/>
    </source>
</evidence>
<organism evidence="1 2">
    <name type="scientific">Roseivirga pacifica</name>
    <dbReference type="NCBI Taxonomy" id="1267423"/>
    <lineage>
        <taxon>Bacteria</taxon>
        <taxon>Pseudomonadati</taxon>
        <taxon>Bacteroidota</taxon>
        <taxon>Cytophagia</taxon>
        <taxon>Cytophagales</taxon>
        <taxon>Roseivirgaceae</taxon>
        <taxon>Roseivirga</taxon>
    </lineage>
</organism>
<dbReference type="GeneID" id="99987416"/>
<dbReference type="Proteomes" id="UP000199437">
    <property type="component" value="Unassembled WGS sequence"/>
</dbReference>
<keyword evidence="2" id="KW-1185">Reference proteome</keyword>
<accession>A0A1I0QUS4</accession>
<name>A0A1I0QUS4_9BACT</name>
<evidence type="ECO:0000313" key="1">
    <source>
        <dbReference type="EMBL" id="SEW31184.1"/>
    </source>
</evidence>
<dbReference type="AlphaFoldDB" id="A0A1I0QUS4"/>
<protein>
    <submittedName>
        <fullName evidence="1">Uncharacterized protein</fullName>
    </submittedName>
</protein>
<sequence>MLNDELHDFLSNKANFDRKNQLDEKIAELLQSFRDNLIALLDRKGIALPVSTHKAAAKATKGNLHYGYPFQVLDFPAQFEKQHIYTFRTVVWYGHHFSFNLILSGTYLKNHCPNWQVLLDKEFLFSCGENIWKEPLKDTEYIEITHNNHALLTEKTSMCKEIRVSKRFNLNQLPHFHRLGMECFEAIVCSNTDLA</sequence>
<dbReference type="RefSeq" id="WP_090259113.1">
    <property type="nucleotide sequence ID" value="NZ_FOIR01000002.1"/>
</dbReference>
<dbReference type="STRING" id="1267423.SAMN05216290_2725"/>
<dbReference type="OrthoDB" id="2575320at2"/>
<reference evidence="2" key="1">
    <citation type="submission" date="2016-10" db="EMBL/GenBank/DDBJ databases">
        <authorList>
            <person name="Varghese N."/>
            <person name="Submissions S."/>
        </authorList>
    </citation>
    <scope>NUCLEOTIDE SEQUENCE [LARGE SCALE GENOMIC DNA]</scope>
    <source>
        <strain evidence="2">CGMCC 1.12402</strain>
    </source>
</reference>